<dbReference type="EMBL" id="KN639557">
    <property type="protein sequence ID" value="KHN48462.1"/>
    <property type="molecule type" value="Genomic_DNA"/>
</dbReference>
<feature type="domain" description="Reverse transcriptase" evidence="1">
    <location>
        <begin position="1"/>
        <end position="120"/>
    </location>
</feature>
<evidence type="ECO:0000259" key="1">
    <source>
        <dbReference type="PROSITE" id="PS50878"/>
    </source>
</evidence>
<dbReference type="SUPFAM" id="SSF56672">
    <property type="entry name" value="DNA/RNA polymerases"/>
    <property type="match status" value="1"/>
</dbReference>
<dbReference type="Pfam" id="PF00078">
    <property type="entry name" value="RVT_1"/>
    <property type="match status" value="1"/>
</dbReference>
<name>A0A0B2SW19_GLYSO</name>
<sequence length="130" mass="14301">QGGPLAPLLFNIIGEGLTSMMREAVKKNLYRSFLVGKKKESINILQYADDTVFVGEVDWQNVHTVKALLRGFELTSGLKINFAKSQFGIIGGGANWGLEAANTLNCRQMNYPFHYLGIPIGANPSSLLVW</sequence>
<organism evidence="2">
    <name type="scientific">Glycine soja</name>
    <name type="common">Wild soybean</name>
    <dbReference type="NCBI Taxonomy" id="3848"/>
    <lineage>
        <taxon>Eukaryota</taxon>
        <taxon>Viridiplantae</taxon>
        <taxon>Streptophyta</taxon>
        <taxon>Embryophyta</taxon>
        <taxon>Tracheophyta</taxon>
        <taxon>Spermatophyta</taxon>
        <taxon>Magnoliopsida</taxon>
        <taxon>eudicotyledons</taxon>
        <taxon>Gunneridae</taxon>
        <taxon>Pentapetalae</taxon>
        <taxon>rosids</taxon>
        <taxon>fabids</taxon>
        <taxon>Fabales</taxon>
        <taxon>Fabaceae</taxon>
        <taxon>Papilionoideae</taxon>
        <taxon>50 kb inversion clade</taxon>
        <taxon>NPAAA clade</taxon>
        <taxon>indigoferoid/millettioid clade</taxon>
        <taxon>Phaseoleae</taxon>
        <taxon>Glycine</taxon>
        <taxon>Glycine subgen. Soja</taxon>
    </lineage>
</organism>
<dbReference type="Proteomes" id="UP000053555">
    <property type="component" value="Unassembled WGS sequence"/>
</dbReference>
<protein>
    <recommendedName>
        <fullName evidence="1">Reverse transcriptase domain-containing protein</fullName>
    </recommendedName>
</protein>
<dbReference type="AlphaFoldDB" id="A0A0B2SW19"/>
<dbReference type="InterPro" id="IPR043502">
    <property type="entry name" value="DNA/RNA_pol_sf"/>
</dbReference>
<reference evidence="2" key="1">
    <citation type="submission" date="2014-07" db="EMBL/GenBank/DDBJ databases">
        <title>Identification of a novel salt tolerance gene in wild soybean by whole-genome sequencing.</title>
        <authorList>
            <person name="Lam H.-M."/>
            <person name="Qi X."/>
            <person name="Li M.-W."/>
            <person name="Liu X."/>
            <person name="Xie M."/>
            <person name="Ni M."/>
            <person name="Xu X."/>
        </authorList>
    </citation>
    <scope>NUCLEOTIDE SEQUENCE [LARGE SCALE GENOMIC DNA]</scope>
    <source>
        <tissue evidence="2">Root</tissue>
    </source>
</reference>
<dbReference type="PANTHER" id="PTHR33116">
    <property type="entry name" value="REVERSE TRANSCRIPTASE ZINC-BINDING DOMAIN-CONTAINING PROTEIN-RELATED-RELATED"/>
    <property type="match status" value="1"/>
</dbReference>
<dbReference type="PROSITE" id="PS50878">
    <property type="entry name" value="RT_POL"/>
    <property type="match status" value="1"/>
</dbReference>
<proteinExistence type="predicted"/>
<feature type="non-terminal residue" evidence="2">
    <location>
        <position position="1"/>
    </location>
</feature>
<gene>
    <name evidence="2" type="ORF">glysoja_044607</name>
</gene>
<dbReference type="InterPro" id="IPR000477">
    <property type="entry name" value="RT_dom"/>
</dbReference>
<evidence type="ECO:0000313" key="2">
    <source>
        <dbReference type="EMBL" id="KHN48462.1"/>
    </source>
</evidence>
<feature type="non-terminal residue" evidence="2">
    <location>
        <position position="130"/>
    </location>
</feature>
<accession>A0A0B2SW19</accession>
<dbReference type="PANTHER" id="PTHR33116:SF78">
    <property type="entry name" value="OS12G0587133 PROTEIN"/>
    <property type="match status" value="1"/>
</dbReference>